<dbReference type="AlphaFoldDB" id="A0A804PUP3"/>
<sequence>MVASRQGTTERYARDEEAGSHDKGARRPSPWRRASRGEVLRAVGERSRGTRVLGRGWACVASRGSWAAEHQRPARGAGRASGKAHRERDELQMEADPGNGGHVQA</sequence>
<dbReference type="Proteomes" id="UP000007305">
    <property type="component" value="Chromosome 6"/>
</dbReference>
<evidence type="ECO:0000313" key="3">
    <source>
        <dbReference type="Proteomes" id="UP000007305"/>
    </source>
</evidence>
<keyword evidence="3" id="KW-1185">Reference proteome</keyword>
<dbReference type="Gramene" id="Zm00001eb268370_T001">
    <property type="protein sequence ID" value="Zm00001eb268370_P001"/>
    <property type="gene ID" value="Zm00001eb268370"/>
</dbReference>
<dbReference type="EnsemblPlants" id="Zm00001eb268370_T001">
    <property type="protein sequence ID" value="Zm00001eb268370_P001"/>
    <property type="gene ID" value="Zm00001eb268370"/>
</dbReference>
<feature type="region of interest" description="Disordered" evidence="1">
    <location>
        <begin position="1"/>
        <end position="37"/>
    </location>
</feature>
<dbReference type="InParanoid" id="A0A804PUP3"/>
<evidence type="ECO:0000256" key="1">
    <source>
        <dbReference type="SAM" id="MobiDB-lite"/>
    </source>
</evidence>
<feature type="region of interest" description="Disordered" evidence="1">
    <location>
        <begin position="63"/>
        <end position="105"/>
    </location>
</feature>
<protein>
    <submittedName>
        <fullName evidence="2">Uncharacterized protein</fullName>
    </submittedName>
</protein>
<feature type="compositionally biased region" description="Basic and acidic residues" evidence="1">
    <location>
        <begin position="11"/>
        <end position="25"/>
    </location>
</feature>
<name>A0A804PUP3_MAIZE</name>
<accession>A0A804PUP3</accession>
<organism evidence="2 3">
    <name type="scientific">Zea mays</name>
    <name type="common">Maize</name>
    <dbReference type="NCBI Taxonomy" id="4577"/>
    <lineage>
        <taxon>Eukaryota</taxon>
        <taxon>Viridiplantae</taxon>
        <taxon>Streptophyta</taxon>
        <taxon>Embryophyta</taxon>
        <taxon>Tracheophyta</taxon>
        <taxon>Spermatophyta</taxon>
        <taxon>Magnoliopsida</taxon>
        <taxon>Liliopsida</taxon>
        <taxon>Poales</taxon>
        <taxon>Poaceae</taxon>
        <taxon>PACMAD clade</taxon>
        <taxon>Panicoideae</taxon>
        <taxon>Andropogonodae</taxon>
        <taxon>Andropogoneae</taxon>
        <taxon>Tripsacinae</taxon>
        <taxon>Zea</taxon>
    </lineage>
</organism>
<reference evidence="2" key="2">
    <citation type="submission" date="2019-07" db="EMBL/GenBank/DDBJ databases">
        <authorList>
            <person name="Seetharam A."/>
            <person name="Woodhouse M."/>
            <person name="Cannon E."/>
        </authorList>
    </citation>
    <scope>NUCLEOTIDE SEQUENCE [LARGE SCALE GENOMIC DNA]</scope>
    <source>
        <strain evidence="2">cv. B73</strain>
    </source>
</reference>
<evidence type="ECO:0000313" key="2">
    <source>
        <dbReference type="EnsemblPlants" id="Zm00001eb268370_P001"/>
    </source>
</evidence>
<reference evidence="2" key="3">
    <citation type="submission" date="2021-05" db="UniProtKB">
        <authorList>
            <consortium name="EnsemblPlants"/>
        </authorList>
    </citation>
    <scope>IDENTIFICATION</scope>
    <source>
        <strain evidence="2">cv. B73</strain>
    </source>
</reference>
<proteinExistence type="predicted"/>
<reference evidence="3" key="1">
    <citation type="journal article" date="2009" name="Science">
        <title>The B73 maize genome: complexity, diversity, and dynamics.</title>
        <authorList>
            <person name="Schnable P.S."/>
            <person name="Ware D."/>
            <person name="Fulton R.S."/>
            <person name="Stein J.C."/>
            <person name="Wei F."/>
            <person name="Pasternak S."/>
            <person name="Liang C."/>
            <person name="Zhang J."/>
            <person name="Fulton L."/>
            <person name="Graves T.A."/>
            <person name="Minx P."/>
            <person name="Reily A.D."/>
            <person name="Courtney L."/>
            <person name="Kruchowski S.S."/>
            <person name="Tomlinson C."/>
            <person name="Strong C."/>
            <person name="Delehaunty K."/>
            <person name="Fronick C."/>
            <person name="Courtney B."/>
            <person name="Rock S.M."/>
            <person name="Belter E."/>
            <person name="Du F."/>
            <person name="Kim K."/>
            <person name="Abbott R.M."/>
            <person name="Cotton M."/>
            <person name="Levy A."/>
            <person name="Marchetto P."/>
            <person name="Ochoa K."/>
            <person name="Jackson S.M."/>
            <person name="Gillam B."/>
            <person name="Chen W."/>
            <person name="Yan L."/>
            <person name="Higginbotham J."/>
            <person name="Cardenas M."/>
            <person name="Waligorski J."/>
            <person name="Applebaum E."/>
            <person name="Phelps L."/>
            <person name="Falcone J."/>
            <person name="Kanchi K."/>
            <person name="Thane T."/>
            <person name="Scimone A."/>
            <person name="Thane N."/>
            <person name="Henke J."/>
            <person name="Wang T."/>
            <person name="Ruppert J."/>
            <person name="Shah N."/>
            <person name="Rotter K."/>
            <person name="Hodges J."/>
            <person name="Ingenthron E."/>
            <person name="Cordes M."/>
            <person name="Kohlberg S."/>
            <person name="Sgro J."/>
            <person name="Delgado B."/>
            <person name="Mead K."/>
            <person name="Chinwalla A."/>
            <person name="Leonard S."/>
            <person name="Crouse K."/>
            <person name="Collura K."/>
            <person name="Kudrna D."/>
            <person name="Currie J."/>
            <person name="He R."/>
            <person name="Angelova A."/>
            <person name="Rajasekar S."/>
            <person name="Mueller T."/>
            <person name="Lomeli R."/>
            <person name="Scara G."/>
            <person name="Ko A."/>
            <person name="Delaney K."/>
            <person name="Wissotski M."/>
            <person name="Lopez G."/>
            <person name="Campos D."/>
            <person name="Braidotti M."/>
            <person name="Ashley E."/>
            <person name="Golser W."/>
            <person name="Kim H."/>
            <person name="Lee S."/>
            <person name="Lin J."/>
            <person name="Dujmic Z."/>
            <person name="Kim W."/>
            <person name="Talag J."/>
            <person name="Zuccolo A."/>
            <person name="Fan C."/>
            <person name="Sebastian A."/>
            <person name="Kramer M."/>
            <person name="Spiegel L."/>
            <person name="Nascimento L."/>
            <person name="Zutavern T."/>
            <person name="Miller B."/>
            <person name="Ambroise C."/>
            <person name="Muller S."/>
            <person name="Spooner W."/>
            <person name="Narechania A."/>
            <person name="Ren L."/>
            <person name="Wei S."/>
            <person name="Kumari S."/>
            <person name="Faga B."/>
            <person name="Levy M.J."/>
            <person name="McMahan L."/>
            <person name="Van Buren P."/>
            <person name="Vaughn M.W."/>
            <person name="Ying K."/>
            <person name="Yeh C.-T."/>
            <person name="Emrich S.J."/>
            <person name="Jia Y."/>
            <person name="Kalyanaraman A."/>
            <person name="Hsia A.-P."/>
            <person name="Barbazuk W.B."/>
            <person name="Baucom R.S."/>
            <person name="Brutnell T.P."/>
            <person name="Carpita N.C."/>
            <person name="Chaparro C."/>
            <person name="Chia J.-M."/>
            <person name="Deragon J.-M."/>
            <person name="Estill J.C."/>
            <person name="Fu Y."/>
            <person name="Jeddeloh J.A."/>
            <person name="Han Y."/>
            <person name="Lee H."/>
            <person name="Li P."/>
            <person name="Lisch D.R."/>
            <person name="Liu S."/>
            <person name="Liu Z."/>
            <person name="Nagel D.H."/>
            <person name="McCann M.C."/>
            <person name="SanMiguel P."/>
            <person name="Myers A.M."/>
            <person name="Nettleton D."/>
            <person name="Nguyen J."/>
            <person name="Penning B.W."/>
            <person name="Ponnala L."/>
            <person name="Schneider K.L."/>
            <person name="Schwartz D.C."/>
            <person name="Sharma A."/>
            <person name="Soderlund C."/>
            <person name="Springer N.M."/>
            <person name="Sun Q."/>
            <person name="Wang H."/>
            <person name="Waterman M."/>
            <person name="Westerman R."/>
            <person name="Wolfgruber T.K."/>
            <person name="Yang L."/>
            <person name="Yu Y."/>
            <person name="Zhang L."/>
            <person name="Zhou S."/>
            <person name="Zhu Q."/>
            <person name="Bennetzen J.L."/>
            <person name="Dawe R.K."/>
            <person name="Jiang J."/>
            <person name="Jiang N."/>
            <person name="Presting G.G."/>
            <person name="Wessler S.R."/>
            <person name="Aluru S."/>
            <person name="Martienssen R.A."/>
            <person name="Clifton S.W."/>
            <person name="McCombie W.R."/>
            <person name="Wing R.A."/>
            <person name="Wilson R.K."/>
        </authorList>
    </citation>
    <scope>NUCLEOTIDE SEQUENCE [LARGE SCALE GENOMIC DNA]</scope>
    <source>
        <strain evidence="3">cv. B73</strain>
    </source>
</reference>